<keyword evidence="2" id="KW-1185">Reference proteome</keyword>
<dbReference type="InterPro" id="IPR016947">
    <property type="entry name" value="UCP030140"/>
</dbReference>
<sequence length="201" mass="22827">MEVLPMTNTINLKELFDIQKTLDAHIAEKRGLVLTERISLMKRFFAGIVEFTECANDHQESFKDWKPNNQPKPTTLEEYVDGLHFILSSGNNLAAAGLIPDPSIEDYLPMVKDFAKGTGKDEIVMTYFMDSIVLEVELFTGLQQDEKEYLAEDYHELVCTYLGLANQIGFTPEEIVAAYLEKNKENFARQNGQSTKEGYEA</sequence>
<dbReference type="PIRSF" id="PIRSF030140">
    <property type="entry name" value="UCP030140"/>
    <property type="match status" value="1"/>
</dbReference>
<organism evidence="1 2">
    <name type="scientific">Bacillus phage v_B-Bak10</name>
    <dbReference type="NCBI Taxonomy" id="2094736"/>
    <lineage>
        <taxon>Viruses</taxon>
        <taxon>Duplodnaviria</taxon>
        <taxon>Heunggongvirae</taxon>
        <taxon>Uroviricota</taxon>
        <taxon>Caudoviricetes</taxon>
        <taxon>Sejongvirinae</taxon>
        <taxon>Basiliskvirus</taxon>
        <taxon>Basiliskvirus bak10</taxon>
    </lineage>
</organism>
<dbReference type="SUPFAM" id="SSF101386">
    <property type="entry name" value="all-alpha NTP pyrophosphatases"/>
    <property type="match status" value="1"/>
</dbReference>
<dbReference type="Pfam" id="PF08761">
    <property type="entry name" value="dUTPase_2"/>
    <property type="match status" value="1"/>
</dbReference>
<evidence type="ECO:0000313" key="1">
    <source>
        <dbReference type="EMBL" id="AXY83233.1"/>
    </source>
</evidence>
<reference evidence="1 2" key="1">
    <citation type="submission" date="2018-02" db="EMBL/GenBank/DDBJ databases">
        <title>Genomic characterization of three novel Basilisk-like phages infecting Bacillus anthracis.</title>
        <authorList>
            <person name="Farlow J."/>
            <person name="Bolkvadze D."/>
            <person name="Leshkasheli L."/>
            <person name="Kusradze I."/>
            <person name="Kotorashvili A."/>
            <person name="Kotaria N."/>
            <person name="Balarjishvili N."/>
            <person name="Kvachadze L."/>
            <person name="Nikolich M."/>
            <person name="Kutateladze M."/>
        </authorList>
    </citation>
    <scope>NUCLEOTIDE SEQUENCE [LARGE SCALE GENOMIC DNA]</scope>
</reference>
<evidence type="ECO:0000313" key="2">
    <source>
        <dbReference type="Proteomes" id="UP000262714"/>
    </source>
</evidence>
<protein>
    <submittedName>
        <fullName evidence="1">dUTPase</fullName>
    </submittedName>
</protein>
<accession>A0A385IK07</accession>
<dbReference type="EMBL" id="MG967618">
    <property type="protein sequence ID" value="AXY83233.1"/>
    <property type="molecule type" value="Genomic_DNA"/>
</dbReference>
<gene>
    <name evidence="1" type="ORF">vBBBak10_019</name>
</gene>
<name>A0A385IK07_9CAUD</name>
<dbReference type="InterPro" id="IPR014871">
    <property type="entry name" value="dUTPase/dCTP_pyrophosphatase"/>
</dbReference>
<proteinExistence type="predicted"/>
<dbReference type="Proteomes" id="UP000262714">
    <property type="component" value="Segment"/>
</dbReference>
<dbReference type="CDD" id="cd11527">
    <property type="entry name" value="NTP-PPase_dUTPase"/>
    <property type="match status" value="1"/>
</dbReference>
<dbReference type="Gene3D" id="1.10.4010.10">
    <property type="entry name" value="Type II deoxyuridine triphosphatase"/>
    <property type="match status" value="1"/>
</dbReference>